<dbReference type="InterPro" id="IPR032675">
    <property type="entry name" value="LRR_dom_sf"/>
</dbReference>
<name>A0A369PTX2_9SPHI</name>
<reference evidence="5 6" key="1">
    <citation type="submission" date="2018-07" db="EMBL/GenBank/DDBJ databases">
        <title>Pedobacter sp. nov., isolated from soil.</title>
        <authorList>
            <person name="Zhou L.Y."/>
            <person name="Du Z.J."/>
        </authorList>
    </citation>
    <scope>NUCLEOTIDE SEQUENCE [LARGE SCALE GENOMIC DNA]</scope>
    <source>
        <strain evidence="5 6">JDX94</strain>
    </source>
</reference>
<dbReference type="PANTHER" id="PTHR48051:SF1">
    <property type="entry name" value="RAS SUPPRESSOR PROTEIN 1"/>
    <property type="match status" value="1"/>
</dbReference>
<protein>
    <submittedName>
        <fullName evidence="5">Protein kinase</fullName>
    </submittedName>
</protein>
<dbReference type="EMBL" id="QPKV01000010">
    <property type="protein sequence ID" value="RDC54705.1"/>
    <property type="molecule type" value="Genomic_DNA"/>
</dbReference>
<evidence type="ECO:0000313" key="5">
    <source>
        <dbReference type="EMBL" id="RDC54705.1"/>
    </source>
</evidence>
<keyword evidence="5" id="KW-0418">Kinase</keyword>
<dbReference type="AlphaFoldDB" id="A0A369PTX2"/>
<evidence type="ECO:0000256" key="1">
    <source>
        <dbReference type="ARBA" id="ARBA00022614"/>
    </source>
</evidence>
<dbReference type="PROSITE" id="PS50011">
    <property type="entry name" value="PROTEIN_KINASE_DOM"/>
    <property type="match status" value="1"/>
</dbReference>
<proteinExistence type="predicted"/>
<dbReference type="RefSeq" id="WP_115404462.1">
    <property type="nucleotide sequence ID" value="NZ_QPKV01000010.1"/>
</dbReference>
<keyword evidence="2" id="KW-0677">Repeat</keyword>
<dbReference type="Pfam" id="PF00560">
    <property type="entry name" value="LRR_1"/>
    <property type="match status" value="2"/>
</dbReference>
<dbReference type="InterPro" id="IPR003591">
    <property type="entry name" value="Leu-rich_rpt_typical-subtyp"/>
</dbReference>
<sequence>MQSISQLLKGELKGAISVKISEDLEHFPEQLFDLADTLEYLDLSSNKLNRLPHDFGRLKKLKIFFASDNLFTVLPEVLGNCPDLDIVGFKSNRIEVISPKALNPNLRWLILTNNKIDSLPPGIGNCVKLQKLMLAGNRLTSLPKELMRCKNLALLRISANYLKQLPQWLISMPSLSWLAFSGNQIRGNFAFNNIPTVDFERINIKELLGEGASGSIYRASKLNNHEVLNVAVKIFKGNVTSDGYPEDEMNAYIAAGYHPAIVKLIGKIDLSHENQKGLVMDLIPSNFYNLGRPPSLQTCTRDVFNVDIELSLEQILEIAISIASVGFHLHSRGIIHGDLYAHNILINNAGKALFGDFGAASFYDRENATQSFYIERIEVKAYGYLLDDLLSLCGQNTLTFFVDEMCKLRDNCLSPNHHLRPDFKAIVEKLETLKNN</sequence>
<accession>A0A369PTX2</accession>
<dbReference type="PANTHER" id="PTHR48051">
    <property type="match status" value="1"/>
</dbReference>
<dbReference type="InterPro" id="IPR017441">
    <property type="entry name" value="Protein_kinase_ATP_BS"/>
</dbReference>
<dbReference type="InterPro" id="IPR000719">
    <property type="entry name" value="Prot_kinase_dom"/>
</dbReference>
<dbReference type="PROSITE" id="PS00107">
    <property type="entry name" value="PROTEIN_KINASE_ATP"/>
    <property type="match status" value="1"/>
</dbReference>
<keyword evidence="5" id="KW-0808">Transferase</keyword>
<dbReference type="InterPro" id="IPR001611">
    <property type="entry name" value="Leu-rich_rpt"/>
</dbReference>
<dbReference type="Gene3D" id="1.10.510.10">
    <property type="entry name" value="Transferase(Phosphotransferase) domain 1"/>
    <property type="match status" value="1"/>
</dbReference>
<organism evidence="5 6">
    <name type="scientific">Pedobacter chinensis</name>
    <dbReference type="NCBI Taxonomy" id="2282421"/>
    <lineage>
        <taxon>Bacteria</taxon>
        <taxon>Pseudomonadati</taxon>
        <taxon>Bacteroidota</taxon>
        <taxon>Sphingobacteriia</taxon>
        <taxon>Sphingobacteriales</taxon>
        <taxon>Sphingobacteriaceae</taxon>
        <taxon>Pedobacter</taxon>
    </lineage>
</organism>
<evidence type="ECO:0000259" key="4">
    <source>
        <dbReference type="PROSITE" id="PS50011"/>
    </source>
</evidence>
<dbReference type="Gene3D" id="3.30.200.20">
    <property type="entry name" value="Phosphorylase Kinase, domain 1"/>
    <property type="match status" value="1"/>
</dbReference>
<evidence type="ECO:0000313" key="6">
    <source>
        <dbReference type="Proteomes" id="UP000253961"/>
    </source>
</evidence>
<dbReference type="InterPro" id="IPR001245">
    <property type="entry name" value="Ser-Thr/Tyr_kinase_cat_dom"/>
</dbReference>
<dbReference type="Proteomes" id="UP000253961">
    <property type="component" value="Unassembled WGS sequence"/>
</dbReference>
<dbReference type="Gene3D" id="3.80.10.10">
    <property type="entry name" value="Ribonuclease Inhibitor"/>
    <property type="match status" value="2"/>
</dbReference>
<dbReference type="PROSITE" id="PS51450">
    <property type="entry name" value="LRR"/>
    <property type="match status" value="3"/>
</dbReference>
<dbReference type="OrthoDB" id="8532199at2"/>
<feature type="binding site" evidence="3">
    <location>
        <position position="233"/>
    </location>
    <ligand>
        <name>ATP</name>
        <dbReference type="ChEBI" id="CHEBI:30616"/>
    </ligand>
</feature>
<dbReference type="GO" id="GO:0004672">
    <property type="term" value="F:protein kinase activity"/>
    <property type="evidence" value="ECO:0007669"/>
    <property type="project" value="InterPro"/>
</dbReference>
<keyword evidence="6" id="KW-1185">Reference proteome</keyword>
<dbReference type="Pfam" id="PF07714">
    <property type="entry name" value="PK_Tyr_Ser-Thr"/>
    <property type="match status" value="1"/>
</dbReference>
<evidence type="ECO:0000256" key="2">
    <source>
        <dbReference type="ARBA" id="ARBA00022737"/>
    </source>
</evidence>
<keyword evidence="3" id="KW-0547">Nucleotide-binding</keyword>
<feature type="domain" description="Protein kinase" evidence="4">
    <location>
        <begin position="202"/>
        <end position="436"/>
    </location>
</feature>
<dbReference type="SMART" id="SM00369">
    <property type="entry name" value="LRR_TYP"/>
    <property type="match status" value="4"/>
</dbReference>
<dbReference type="InterPro" id="IPR050216">
    <property type="entry name" value="LRR_domain-containing"/>
</dbReference>
<dbReference type="GO" id="GO:0005524">
    <property type="term" value="F:ATP binding"/>
    <property type="evidence" value="ECO:0007669"/>
    <property type="project" value="UniProtKB-UniRule"/>
</dbReference>
<keyword evidence="3" id="KW-0067">ATP-binding</keyword>
<dbReference type="InterPro" id="IPR011009">
    <property type="entry name" value="Kinase-like_dom_sf"/>
</dbReference>
<dbReference type="GO" id="GO:0005737">
    <property type="term" value="C:cytoplasm"/>
    <property type="evidence" value="ECO:0007669"/>
    <property type="project" value="TreeGrafter"/>
</dbReference>
<dbReference type="SUPFAM" id="SSF56112">
    <property type="entry name" value="Protein kinase-like (PK-like)"/>
    <property type="match status" value="1"/>
</dbReference>
<evidence type="ECO:0000256" key="3">
    <source>
        <dbReference type="PROSITE-ProRule" id="PRU10141"/>
    </source>
</evidence>
<keyword evidence="1" id="KW-0433">Leucine-rich repeat</keyword>
<dbReference type="SUPFAM" id="SSF52058">
    <property type="entry name" value="L domain-like"/>
    <property type="match status" value="1"/>
</dbReference>
<gene>
    <name evidence="5" type="ORF">DU508_19555</name>
</gene>
<comment type="caution">
    <text evidence="5">The sequence shown here is derived from an EMBL/GenBank/DDBJ whole genome shotgun (WGS) entry which is preliminary data.</text>
</comment>
<dbReference type="Pfam" id="PF13855">
    <property type="entry name" value="LRR_8"/>
    <property type="match status" value="1"/>
</dbReference>